<dbReference type="InterPro" id="IPR000433">
    <property type="entry name" value="Znf_ZZ"/>
</dbReference>
<dbReference type="PANTHER" id="PTHR15090:SF0">
    <property type="entry name" value="SEQUESTOSOME-1"/>
    <property type="match status" value="1"/>
</dbReference>
<dbReference type="SMART" id="SM00291">
    <property type="entry name" value="ZnF_ZZ"/>
    <property type="match status" value="2"/>
</dbReference>
<evidence type="ECO:0000256" key="4">
    <source>
        <dbReference type="PROSITE-ProRule" id="PRU00228"/>
    </source>
</evidence>
<dbReference type="PROSITE" id="PS50135">
    <property type="entry name" value="ZF_ZZ_2"/>
    <property type="match status" value="1"/>
</dbReference>
<gene>
    <name evidence="6" type="ORF">RDB_LOCUS6185</name>
</gene>
<dbReference type="SUPFAM" id="SSF57850">
    <property type="entry name" value="RING/U-box"/>
    <property type="match status" value="2"/>
</dbReference>
<dbReference type="EMBL" id="CAJMWX010000136">
    <property type="protein sequence ID" value="CAE6404543.1"/>
    <property type="molecule type" value="Genomic_DNA"/>
</dbReference>
<proteinExistence type="predicted"/>
<dbReference type="InterPro" id="IPR052260">
    <property type="entry name" value="Autophagy_Rcpt_SigReg"/>
</dbReference>
<evidence type="ECO:0000259" key="5">
    <source>
        <dbReference type="PROSITE" id="PS50135"/>
    </source>
</evidence>
<evidence type="ECO:0000313" key="7">
    <source>
        <dbReference type="Proteomes" id="UP000663888"/>
    </source>
</evidence>
<sequence>MSYNATSPEEVAMSLGTMRLAAPPLTLVYQEEGPCSDGEKHYASIPSSTNYQEVLDDALQCFEEILPVDLDQYKFELKHEISKGCWASIHPRVFSDLVNGSQIGELLLSVRLPRSRGTHDAQNNAAHDGPFTEPPPYATAVAPPVRDRPSARIIDTPGLPIVIAEHSAICDRCEKEISGVRYRCTVCNDFDYCAICITVAPLEHGHRFDAIINATTRVFRPMDEWRITGASPPPNKYHGGDRWDARCDICGVYPLVGTRYKCAECPDWDACQNCLDKASKHHPDHTFIRATDSSVLMKASIFGGGLGLSHGTRGQDINVAGARQGYLALWCIGVMTINVECFGYAIPVKHYPSVDNNLAYVNII</sequence>
<dbReference type="GO" id="GO:0005080">
    <property type="term" value="F:protein kinase C binding"/>
    <property type="evidence" value="ECO:0007669"/>
    <property type="project" value="TreeGrafter"/>
</dbReference>
<dbReference type="Gene3D" id="3.30.60.90">
    <property type="match status" value="2"/>
</dbReference>
<dbReference type="GO" id="GO:0000423">
    <property type="term" value="P:mitophagy"/>
    <property type="evidence" value="ECO:0007669"/>
    <property type="project" value="TreeGrafter"/>
</dbReference>
<protein>
    <recommendedName>
        <fullName evidence="5">ZZ-type domain-containing protein</fullName>
    </recommendedName>
</protein>
<dbReference type="GO" id="GO:0035973">
    <property type="term" value="P:aggrephagy"/>
    <property type="evidence" value="ECO:0007669"/>
    <property type="project" value="TreeGrafter"/>
</dbReference>
<keyword evidence="1" id="KW-0479">Metal-binding</keyword>
<dbReference type="PANTHER" id="PTHR15090">
    <property type="entry name" value="SEQUESTOSOME 1-RELATED"/>
    <property type="match status" value="1"/>
</dbReference>
<accession>A0A8H3A7I7</accession>
<name>A0A8H3A7I7_9AGAM</name>
<keyword evidence="2 4" id="KW-0863">Zinc-finger</keyword>
<reference evidence="6" key="1">
    <citation type="submission" date="2021-01" db="EMBL/GenBank/DDBJ databases">
        <authorList>
            <person name="Kaushik A."/>
        </authorList>
    </citation>
    <scope>NUCLEOTIDE SEQUENCE</scope>
    <source>
        <strain evidence="6">AG4-R118</strain>
    </source>
</reference>
<dbReference type="GO" id="GO:0044753">
    <property type="term" value="C:amphisome"/>
    <property type="evidence" value="ECO:0007669"/>
    <property type="project" value="TreeGrafter"/>
</dbReference>
<evidence type="ECO:0000256" key="2">
    <source>
        <dbReference type="ARBA" id="ARBA00022771"/>
    </source>
</evidence>
<dbReference type="Proteomes" id="UP000663888">
    <property type="component" value="Unassembled WGS sequence"/>
</dbReference>
<dbReference type="GO" id="GO:0070530">
    <property type="term" value="F:K63-linked polyubiquitin modification-dependent protein binding"/>
    <property type="evidence" value="ECO:0007669"/>
    <property type="project" value="TreeGrafter"/>
</dbReference>
<dbReference type="InterPro" id="IPR043145">
    <property type="entry name" value="Znf_ZZ_sf"/>
</dbReference>
<keyword evidence="3" id="KW-0862">Zinc</keyword>
<dbReference type="GO" id="GO:0008270">
    <property type="term" value="F:zinc ion binding"/>
    <property type="evidence" value="ECO:0007669"/>
    <property type="project" value="UniProtKB-KW"/>
</dbReference>
<comment type="caution">
    <text evidence="6">The sequence shown here is derived from an EMBL/GenBank/DDBJ whole genome shotgun (WGS) entry which is preliminary data.</text>
</comment>
<evidence type="ECO:0000313" key="6">
    <source>
        <dbReference type="EMBL" id="CAE6404543.1"/>
    </source>
</evidence>
<dbReference type="Pfam" id="PF00569">
    <property type="entry name" value="ZZ"/>
    <property type="match status" value="2"/>
</dbReference>
<organism evidence="6 7">
    <name type="scientific">Rhizoctonia solani</name>
    <dbReference type="NCBI Taxonomy" id="456999"/>
    <lineage>
        <taxon>Eukaryota</taxon>
        <taxon>Fungi</taxon>
        <taxon>Dikarya</taxon>
        <taxon>Basidiomycota</taxon>
        <taxon>Agaricomycotina</taxon>
        <taxon>Agaricomycetes</taxon>
        <taxon>Cantharellales</taxon>
        <taxon>Ceratobasidiaceae</taxon>
        <taxon>Rhizoctonia</taxon>
    </lineage>
</organism>
<evidence type="ECO:0000256" key="3">
    <source>
        <dbReference type="ARBA" id="ARBA00022833"/>
    </source>
</evidence>
<feature type="domain" description="ZZ-type" evidence="5">
    <location>
        <begin position="242"/>
        <end position="295"/>
    </location>
</feature>
<dbReference type="AlphaFoldDB" id="A0A8H3A7I7"/>
<dbReference type="GO" id="GO:0016235">
    <property type="term" value="C:aggresome"/>
    <property type="evidence" value="ECO:0007669"/>
    <property type="project" value="TreeGrafter"/>
</dbReference>
<dbReference type="CDD" id="cd02340">
    <property type="entry name" value="ZZ_NBR1_like"/>
    <property type="match status" value="1"/>
</dbReference>
<dbReference type="GO" id="GO:0007032">
    <property type="term" value="P:endosome organization"/>
    <property type="evidence" value="ECO:0007669"/>
    <property type="project" value="TreeGrafter"/>
</dbReference>
<evidence type="ECO:0000256" key="1">
    <source>
        <dbReference type="ARBA" id="ARBA00022723"/>
    </source>
</evidence>